<comment type="caution">
    <text evidence="4">The sequence shown here is derived from an EMBL/GenBank/DDBJ whole genome shotgun (WGS) entry which is preliminary data.</text>
</comment>
<reference evidence="4 5" key="1">
    <citation type="submission" date="2016-10" db="EMBL/GenBank/DDBJ databases">
        <title>The Draft Genome Sequence of Actinokineospora bangkokensis 44EHWT reveals the biosynthetic pathway of antifungal compounds Thailandins with unusual extender unit butylmalonyl-CoA.</title>
        <authorList>
            <person name="Greule A."/>
            <person name="Intra B."/>
            <person name="Flemming S."/>
            <person name="Rommel M.G."/>
            <person name="Panbangred W."/>
            <person name="Bechthold A."/>
        </authorList>
    </citation>
    <scope>NUCLEOTIDE SEQUENCE [LARGE SCALE GENOMIC DNA]</scope>
    <source>
        <strain evidence="4 5">44EHW</strain>
    </source>
</reference>
<evidence type="ECO:0000256" key="2">
    <source>
        <dbReference type="ARBA" id="ARBA00023315"/>
    </source>
</evidence>
<evidence type="ECO:0000256" key="1">
    <source>
        <dbReference type="ARBA" id="ARBA00022679"/>
    </source>
</evidence>
<feature type="domain" description="N-acetyltransferase" evidence="3">
    <location>
        <begin position="13"/>
        <end position="176"/>
    </location>
</feature>
<keyword evidence="2" id="KW-0012">Acyltransferase</keyword>
<keyword evidence="5" id="KW-1185">Reference proteome</keyword>
<organism evidence="4 5">
    <name type="scientific">Actinokineospora bangkokensis</name>
    <dbReference type="NCBI Taxonomy" id="1193682"/>
    <lineage>
        <taxon>Bacteria</taxon>
        <taxon>Bacillati</taxon>
        <taxon>Actinomycetota</taxon>
        <taxon>Actinomycetes</taxon>
        <taxon>Pseudonocardiales</taxon>
        <taxon>Pseudonocardiaceae</taxon>
        <taxon>Actinokineospora</taxon>
    </lineage>
</organism>
<dbReference type="PROSITE" id="PS51186">
    <property type="entry name" value="GNAT"/>
    <property type="match status" value="1"/>
</dbReference>
<dbReference type="SUPFAM" id="SSF55729">
    <property type="entry name" value="Acyl-CoA N-acyltransferases (Nat)"/>
    <property type="match status" value="1"/>
</dbReference>
<dbReference type="InterPro" id="IPR000182">
    <property type="entry name" value="GNAT_dom"/>
</dbReference>
<keyword evidence="1" id="KW-0808">Transferase</keyword>
<sequence>MGDGGREEAGRVVVIRRGGAADAAAVRRLMAVAVRWLAERGRSAQWGSEVTPEREEQVTTFVRDHEAWVAEVDGAVAGVLTLTPESPDYVPGATEPELYVRLLLTDREHKGRGIGAALLERAVERAREEGVGVVRVDCFAGLDDRLVDFYRGCGFVEQGRFERRGWRGCVLARRVEP</sequence>
<dbReference type="InterPro" id="IPR016181">
    <property type="entry name" value="Acyl_CoA_acyltransferase"/>
</dbReference>
<name>A0A1Q9LJ27_9PSEU</name>
<accession>A0A1Q9LJ27</accession>
<proteinExistence type="predicted"/>
<dbReference type="PANTHER" id="PTHR43877">
    <property type="entry name" value="AMINOALKYLPHOSPHONATE N-ACETYLTRANSFERASE-RELATED-RELATED"/>
    <property type="match status" value="1"/>
</dbReference>
<dbReference type="CDD" id="cd04301">
    <property type="entry name" value="NAT_SF"/>
    <property type="match status" value="1"/>
</dbReference>
<evidence type="ECO:0000313" key="5">
    <source>
        <dbReference type="Proteomes" id="UP000186040"/>
    </source>
</evidence>
<evidence type="ECO:0000259" key="3">
    <source>
        <dbReference type="PROSITE" id="PS51186"/>
    </source>
</evidence>
<dbReference type="InterPro" id="IPR050832">
    <property type="entry name" value="Bact_Acetyltransf"/>
</dbReference>
<dbReference type="Proteomes" id="UP000186040">
    <property type="component" value="Unassembled WGS sequence"/>
</dbReference>
<dbReference type="Gene3D" id="3.40.630.30">
    <property type="match status" value="1"/>
</dbReference>
<dbReference type="GO" id="GO:0016747">
    <property type="term" value="F:acyltransferase activity, transferring groups other than amino-acyl groups"/>
    <property type="evidence" value="ECO:0007669"/>
    <property type="project" value="InterPro"/>
</dbReference>
<evidence type="ECO:0000313" key="4">
    <source>
        <dbReference type="EMBL" id="OLR92005.1"/>
    </source>
</evidence>
<gene>
    <name evidence="4" type="ORF">BJP25_24660</name>
</gene>
<dbReference type="AlphaFoldDB" id="A0A1Q9LJ27"/>
<protein>
    <recommendedName>
        <fullName evidence="3">N-acetyltransferase domain-containing protein</fullName>
    </recommendedName>
</protein>
<dbReference type="STRING" id="1193682.BJP25_24660"/>
<dbReference type="EMBL" id="MKQR01000018">
    <property type="protein sequence ID" value="OLR92005.1"/>
    <property type="molecule type" value="Genomic_DNA"/>
</dbReference>
<dbReference type="Pfam" id="PF00583">
    <property type="entry name" value="Acetyltransf_1"/>
    <property type="match status" value="1"/>
</dbReference>